<keyword evidence="3" id="KW-0547">Nucleotide-binding</keyword>
<dbReference type="PANTHER" id="PTHR43445">
    <property type="entry name" value="UDP-N-ACETYLMURAMATE--L-ALANINE LIGASE-RELATED"/>
    <property type="match status" value="1"/>
</dbReference>
<gene>
    <name evidence="12" type="ORF">A2851_02575</name>
</gene>
<evidence type="ECO:0000259" key="9">
    <source>
        <dbReference type="Pfam" id="PF01225"/>
    </source>
</evidence>
<dbReference type="Gene3D" id="3.90.190.20">
    <property type="entry name" value="Mur ligase, C-terminal domain"/>
    <property type="match status" value="1"/>
</dbReference>
<feature type="domain" description="Mur ligase C-terminal" evidence="10">
    <location>
        <begin position="275"/>
        <end position="427"/>
    </location>
</feature>
<evidence type="ECO:0000256" key="4">
    <source>
        <dbReference type="ARBA" id="ARBA00022840"/>
    </source>
</evidence>
<evidence type="ECO:0000256" key="1">
    <source>
        <dbReference type="ARBA" id="ARBA00022598"/>
    </source>
</evidence>
<organism evidence="12 13">
    <name type="scientific">Candidatus Kaiserbacteria bacterium RIFCSPHIGHO2_01_FULL_53_29</name>
    <dbReference type="NCBI Taxonomy" id="1798480"/>
    <lineage>
        <taxon>Bacteria</taxon>
        <taxon>Candidatus Kaiseribacteriota</taxon>
    </lineage>
</organism>
<dbReference type="GO" id="GO:0009252">
    <property type="term" value="P:peptidoglycan biosynthetic process"/>
    <property type="evidence" value="ECO:0007669"/>
    <property type="project" value="UniProtKB-KW"/>
</dbReference>
<keyword evidence="4" id="KW-0067">ATP-binding</keyword>
<dbReference type="SUPFAM" id="SSF53623">
    <property type="entry name" value="MurD-like peptide ligases, catalytic domain"/>
    <property type="match status" value="1"/>
</dbReference>
<reference evidence="12 13" key="1">
    <citation type="journal article" date="2016" name="Nat. Commun.">
        <title>Thousands of microbial genomes shed light on interconnected biogeochemical processes in an aquifer system.</title>
        <authorList>
            <person name="Anantharaman K."/>
            <person name="Brown C.T."/>
            <person name="Hug L.A."/>
            <person name="Sharon I."/>
            <person name="Castelle C.J."/>
            <person name="Probst A.J."/>
            <person name="Thomas B.C."/>
            <person name="Singh A."/>
            <person name="Wilkins M.J."/>
            <person name="Karaoz U."/>
            <person name="Brodie E.L."/>
            <person name="Williams K.H."/>
            <person name="Hubbard S.S."/>
            <person name="Banfield J.F."/>
        </authorList>
    </citation>
    <scope>NUCLEOTIDE SEQUENCE [LARGE SCALE GENOMIC DNA]</scope>
</reference>
<evidence type="ECO:0000256" key="8">
    <source>
        <dbReference type="ARBA" id="ARBA00023316"/>
    </source>
</evidence>
<dbReference type="SUPFAM" id="SSF51984">
    <property type="entry name" value="MurCD N-terminal domain"/>
    <property type="match status" value="1"/>
</dbReference>
<evidence type="ECO:0000313" key="12">
    <source>
        <dbReference type="EMBL" id="OGG53746.1"/>
    </source>
</evidence>
<keyword evidence="6" id="KW-0573">Peptidoglycan synthesis</keyword>
<keyword evidence="8" id="KW-0961">Cell wall biogenesis/degradation</keyword>
<dbReference type="InterPro" id="IPR000713">
    <property type="entry name" value="Mur_ligase_N"/>
</dbReference>
<evidence type="ECO:0000256" key="5">
    <source>
        <dbReference type="ARBA" id="ARBA00022960"/>
    </source>
</evidence>
<feature type="domain" description="Mur ligase central" evidence="11">
    <location>
        <begin position="100"/>
        <end position="226"/>
    </location>
</feature>
<dbReference type="EMBL" id="MFKT01000009">
    <property type="protein sequence ID" value="OGG53746.1"/>
    <property type="molecule type" value="Genomic_DNA"/>
</dbReference>
<dbReference type="Pfam" id="PF02875">
    <property type="entry name" value="Mur_ligase_C"/>
    <property type="match status" value="1"/>
</dbReference>
<dbReference type="Gene3D" id="3.40.50.720">
    <property type="entry name" value="NAD(P)-binding Rossmann-like Domain"/>
    <property type="match status" value="1"/>
</dbReference>
<dbReference type="GO" id="GO:0016881">
    <property type="term" value="F:acid-amino acid ligase activity"/>
    <property type="evidence" value="ECO:0007669"/>
    <property type="project" value="InterPro"/>
</dbReference>
<feature type="domain" description="Mur ligase N-terminal catalytic" evidence="9">
    <location>
        <begin position="1"/>
        <end position="92"/>
    </location>
</feature>
<evidence type="ECO:0000256" key="2">
    <source>
        <dbReference type="ARBA" id="ARBA00022618"/>
    </source>
</evidence>
<keyword evidence="2" id="KW-0132">Cell division</keyword>
<dbReference type="Gene3D" id="3.40.1190.10">
    <property type="entry name" value="Mur-like, catalytic domain"/>
    <property type="match status" value="1"/>
</dbReference>
<evidence type="ECO:0008006" key="14">
    <source>
        <dbReference type="Google" id="ProtNLM"/>
    </source>
</evidence>
<dbReference type="InterPro" id="IPR036615">
    <property type="entry name" value="Mur_ligase_C_dom_sf"/>
</dbReference>
<evidence type="ECO:0000256" key="6">
    <source>
        <dbReference type="ARBA" id="ARBA00022984"/>
    </source>
</evidence>
<dbReference type="GO" id="GO:0051301">
    <property type="term" value="P:cell division"/>
    <property type="evidence" value="ECO:0007669"/>
    <property type="project" value="UniProtKB-KW"/>
</dbReference>
<dbReference type="GO" id="GO:0008360">
    <property type="term" value="P:regulation of cell shape"/>
    <property type="evidence" value="ECO:0007669"/>
    <property type="project" value="UniProtKB-KW"/>
</dbReference>
<evidence type="ECO:0000313" key="13">
    <source>
        <dbReference type="Proteomes" id="UP000176863"/>
    </source>
</evidence>
<evidence type="ECO:0000256" key="7">
    <source>
        <dbReference type="ARBA" id="ARBA00023306"/>
    </source>
</evidence>
<dbReference type="PANTHER" id="PTHR43445:SF3">
    <property type="entry name" value="UDP-N-ACETYLMURAMATE--L-ALANINE LIGASE"/>
    <property type="match status" value="1"/>
</dbReference>
<keyword evidence="7" id="KW-0131">Cell cycle</keyword>
<dbReference type="GO" id="GO:0005524">
    <property type="term" value="F:ATP binding"/>
    <property type="evidence" value="ECO:0007669"/>
    <property type="project" value="UniProtKB-KW"/>
</dbReference>
<dbReference type="InterPro" id="IPR013221">
    <property type="entry name" value="Mur_ligase_cen"/>
</dbReference>
<dbReference type="InterPro" id="IPR004101">
    <property type="entry name" value="Mur_ligase_C"/>
</dbReference>
<comment type="caution">
    <text evidence="12">The sequence shown here is derived from an EMBL/GenBank/DDBJ whole genome shotgun (WGS) entry which is preliminary data.</text>
</comment>
<dbReference type="Pfam" id="PF08245">
    <property type="entry name" value="Mur_ligase_M"/>
    <property type="match status" value="1"/>
</dbReference>
<proteinExistence type="predicted"/>
<dbReference type="Proteomes" id="UP000176863">
    <property type="component" value="Unassembled WGS sequence"/>
</dbReference>
<dbReference type="Pfam" id="PF01225">
    <property type="entry name" value="Mur_ligase"/>
    <property type="match status" value="1"/>
</dbReference>
<dbReference type="InterPro" id="IPR036565">
    <property type="entry name" value="Mur-like_cat_sf"/>
</dbReference>
<evidence type="ECO:0000256" key="3">
    <source>
        <dbReference type="ARBA" id="ARBA00022741"/>
    </source>
</evidence>
<dbReference type="InterPro" id="IPR050061">
    <property type="entry name" value="MurCDEF_pg_biosynth"/>
</dbReference>
<protein>
    <recommendedName>
        <fullName evidence="14">UDP-N-acetylmuramate--L-alanine ligase</fullName>
    </recommendedName>
</protein>
<dbReference type="SUPFAM" id="SSF53244">
    <property type="entry name" value="MurD-like peptide ligases, peptide-binding domain"/>
    <property type="match status" value="1"/>
</dbReference>
<dbReference type="STRING" id="1798480.A2851_02575"/>
<accession>A0A1F6CX30</accession>
<keyword evidence="5" id="KW-0133">Cell shape</keyword>
<evidence type="ECO:0000259" key="10">
    <source>
        <dbReference type="Pfam" id="PF02875"/>
    </source>
</evidence>
<sequence length="438" mass="47599">MVGIGGIGMSALAQLLAHQGKSVSGSDRDESPVTLMLREKGIEVTIGHDDVPRGTELLIYSDAVAETNVERMRAKEMNIPGMSYFEALGVVSAPARTIAVAGTHGKTTTTGMLTVILAQAKKEPTAIIGSIVRDFGSNFLAGRPDLFVIEACEYRDHVLKLSPEILVITNIELDHTDYFPDLAALQETFRIAAEKVSSHGHIITDPKNPNIAPILKNVRAKVIDYTHLDVPTLSQMGEFNRMNARAAKAAALTAFPDIVGARADEALTGFQGSWRRFEYKGETPLGALVYDDYAHHPTAIAKTIQAAREKFLDPSFAPASAKATERAKKGFGGRSKKIVVAFHPHLYSRTRTLLQEFGRALATADESIIAPIYAAREEPDPSVTNEVVAEVTQRYGGDSVALDSFDEIRGKLLGYDDRYLIITMGAGDIYKIAEQITD</sequence>
<evidence type="ECO:0000259" key="11">
    <source>
        <dbReference type="Pfam" id="PF08245"/>
    </source>
</evidence>
<dbReference type="AlphaFoldDB" id="A0A1F6CX30"/>
<name>A0A1F6CX30_9BACT</name>
<dbReference type="GO" id="GO:0071555">
    <property type="term" value="P:cell wall organization"/>
    <property type="evidence" value="ECO:0007669"/>
    <property type="project" value="UniProtKB-KW"/>
</dbReference>
<keyword evidence="1" id="KW-0436">Ligase</keyword>